<accession>A0A1H5E2E6</accession>
<dbReference type="Pfam" id="PF10397">
    <property type="entry name" value="ADSL_C"/>
    <property type="match status" value="1"/>
</dbReference>
<dbReference type="Gene3D" id="1.10.40.30">
    <property type="entry name" value="Fumarase/aspartase (C-terminal domain)"/>
    <property type="match status" value="1"/>
</dbReference>
<dbReference type="InterPro" id="IPR022761">
    <property type="entry name" value="Fumarate_lyase_N"/>
</dbReference>
<dbReference type="GO" id="GO:0004018">
    <property type="term" value="F:N6-(1,2-dicarboxyethyl)AMP AMP-lyase (fumarate-forming) activity"/>
    <property type="evidence" value="ECO:0007669"/>
    <property type="project" value="TreeGrafter"/>
</dbReference>
<dbReference type="InterPro" id="IPR008948">
    <property type="entry name" value="L-Aspartase-like"/>
</dbReference>
<dbReference type="Proteomes" id="UP000183407">
    <property type="component" value="Unassembled WGS sequence"/>
</dbReference>
<keyword evidence="1" id="KW-0456">Lyase</keyword>
<dbReference type="PRINTS" id="PR00149">
    <property type="entry name" value="FUMRATELYASE"/>
</dbReference>
<dbReference type="SUPFAM" id="SSF48557">
    <property type="entry name" value="L-aspartase-like"/>
    <property type="match status" value="1"/>
</dbReference>
<feature type="domain" description="Adenylosuccinate lyase C-terminal" evidence="2">
    <location>
        <begin position="358"/>
        <end position="437"/>
    </location>
</feature>
<dbReference type="InterPro" id="IPR000362">
    <property type="entry name" value="Fumarate_lyase_fam"/>
</dbReference>
<protein>
    <submittedName>
        <fullName evidence="3">3-carboxy-cis,cis-muconate cycloisomerase</fullName>
    </submittedName>
</protein>
<dbReference type="RefSeq" id="WP_073359598.1">
    <property type="nucleotide sequence ID" value="NZ_FNTL01000004.1"/>
</dbReference>
<dbReference type="GO" id="GO:0005829">
    <property type="term" value="C:cytosol"/>
    <property type="evidence" value="ECO:0007669"/>
    <property type="project" value="TreeGrafter"/>
</dbReference>
<name>A0A1H5E2E6_RHOJO</name>
<gene>
    <name evidence="3" type="ORF">SAMN04490220_5784</name>
</gene>
<proteinExistence type="predicted"/>
<organism evidence="3 4">
    <name type="scientific">Rhodococcus jostii</name>
    <dbReference type="NCBI Taxonomy" id="132919"/>
    <lineage>
        <taxon>Bacteria</taxon>
        <taxon>Bacillati</taxon>
        <taxon>Actinomycetota</taxon>
        <taxon>Actinomycetes</taxon>
        <taxon>Mycobacteriales</taxon>
        <taxon>Nocardiaceae</taxon>
        <taxon>Rhodococcus</taxon>
    </lineage>
</organism>
<dbReference type="CDD" id="cd01597">
    <property type="entry name" value="pCLME"/>
    <property type="match status" value="1"/>
</dbReference>
<evidence type="ECO:0000313" key="3">
    <source>
        <dbReference type="EMBL" id="SED85206.1"/>
    </source>
</evidence>
<reference evidence="4" key="1">
    <citation type="submission" date="2016-10" db="EMBL/GenBank/DDBJ databases">
        <authorList>
            <person name="Varghese N."/>
        </authorList>
    </citation>
    <scope>NUCLEOTIDE SEQUENCE [LARGE SCALE GENOMIC DNA]</scope>
    <source>
        <strain evidence="4">DSM 44719</strain>
    </source>
</reference>
<evidence type="ECO:0000313" key="4">
    <source>
        <dbReference type="Proteomes" id="UP000183407"/>
    </source>
</evidence>
<dbReference type="GO" id="GO:0016853">
    <property type="term" value="F:isomerase activity"/>
    <property type="evidence" value="ECO:0007669"/>
    <property type="project" value="UniProtKB-KW"/>
</dbReference>
<keyword evidence="3" id="KW-0413">Isomerase</keyword>
<dbReference type="PANTHER" id="PTHR43172:SF1">
    <property type="entry name" value="ADENYLOSUCCINATE LYASE"/>
    <property type="match status" value="1"/>
</dbReference>
<dbReference type="GO" id="GO:0044208">
    <property type="term" value="P:'de novo' AMP biosynthetic process"/>
    <property type="evidence" value="ECO:0007669"/>
    <property type="project" value="TreeGrafter"/>
</dbReference>
<dbReference type="AlphaFoldDB" id="A0A1H5E2E6"/>
<dbReference type="EMBL" id="FNTL01000004">
    <property type="protein sequence ID" value="SED85206.1"/>
    <property type="molecule type" value="Genomic_DNA"/>
</dbReference>
<dbReference type="PANTHER" id="PTHR43172">
    <property type="entry name" value="ADENYLOSUCCINATE LYASE"/>
    <property type="match status" value="1"/>
</dbReference>
<dbReference type="GO" id="GO:0070626">
    <property type="term" value="F:(S)-2-(5-amino-1-(5-phospho-D-ribosyl)imidazole-4-carboxamido) succinate lyase (fumarate-forming) activity"/>
    <property type="evidence" value="ECO:0007669"/>
    <property type="project" value="TreeGrafter"/>
</dbReference>
<dbReference type="PROSITE" id="PS00163">
    <property type="entry name" value="FUMARATE_LYASES"/>
    <property type="match status" value="1"/>
</dbReference>
<dbReference type="Pfam" id="PF00206">
    <property type="entry name" value="Lyase_1"/>
    <property type="match status" value="1"/>
</dbReference>
<dbReference type="InterPro" id="IPR019468">
    <property type="entry name" value="AdenyloSucc_lyase_C"/>
</dbReference>
<sequence>MKKRFTSARVPGTGMEQLFSTPARWQAWLDVEAALARAQADLGLIPADAGKAISRACDLDRLDSDRINAEIDRTSHPLMPLIVELARAAGDDGGWVHWGATTQNITQTGDVLLLRRAHTIICGQITDILTVLADLTERGAEMIMAGRTHGQHAVPITFGFKTAGWIDEYVRHLDRLDQISPRLFVALLGGAAGTSASLGEDPGTLQRAVATDLGLTPMAVPSRSISDHFAEFVTVLGLIATTSGKIAREIYQLMKTEYHEVEEPVPAGTVGSSTMPHKRNPQLCQDIIGMTAEIRALVPLALESAISEHDADNAPSALFDVEQHACELTADTLARIHLIVANLQLDPRRMRSNLDLSGGMIASEAIMLRLGETIGRQLAHEVVYDAAQTASTTATSFTDALAVDPRMTSQLDTDTIKNLLQPDSHLGLAPAIAHHQAIRAREIVVSRREN</sequence>
<dbReference type="PRINTS" id="PR00145">
    <property type="entry name" value="ARGSUCLYASE"/>
</dbReference>
<dbReference type="OrthoDB" id="9768878at2"/>
<dbReference type="SMART" id="SM00998">
    <property type="entry name" value="ADSL_C"/>
    <property type="match status" value="1"/>
</dbReference>
<dbReference type="Gene3D" id="1.20.200.10">
    <property type="entry name" value="Fumarase/aspartase (Central domain)"/>
    <property type="match status" value="1"/>
</dbReference>
<evidence type="ECO:0000259" key="2">
    <source>
        <dbReference type="SMART" id="SM00998"/>
    </source>
</evidence>
<dbReference type="InterPro" id="IPR020557">
    <property type="entry name" value="Fumarate_lyase_CS"/>
</dbReference>
<evidence type="ECO:0000256" key="1">
    <source>
        <dbReference type="ARBA" id="ARBA00023239"/>
    </source>
</evidence>